<reference evidence="3" key="1">
    <citation type="journal article" date="2019" name="Int. J. Syst. Evol. Microbiol.">
        <title>The Global Catalogue of Microorganisms (GCM) 10K type strain sequencing project: providing services to taxonomists for standard genome sequencing and annotation.</title>
        <authorList>
            <consortium name="The Broad Institute Genomics Platform"/>
            <consortium name="The Broad Institute Genome Sequencing Center for Infectious Disease"/>
            <person name="Wu L."/>
            <person name="Ma J."/>
        </authorList>
    </citation>
    <scope>NUCLEOTIDE SEQUENCE [LARGE SCALE GENOMIC DNA]</scope>
    <source>
        <strain evidence="3">CCUG 54527</strain>
    </source>
</reference>
<keyword evidence="1" id="KW-1133">Transmembrane helix</keyword>
<dbReference type="Proteomes" id="UP001596170">
    <property type="component" value="Unassembled WGS sequence"/>
</dbReference>
<evidence type="ECO:0000256" key="1">
    <source>
        <dbReference type="SAM" id="Phobius"/>
    </source>
</evidence>
<keyword evidence="1" id="KW-0472">Membrane</keyword>
<evidence type="ECO:0000313" key="2">
    <source>
        <dbReference type="EMBL" id="MFC6040365.1"/>
    </source>
</evidence>
<keyword evidence="1" id="KW-0812">Transmembrane</keyword>
<evidence type="ECO:0000313" key="3">
    <source>
        <dbReference type="Proteomes" id="UP001596170"/>
    </source>
</evidence>
<protein>
    <submittedName>
        <fullName evidence="2">Uncharacterized protein</fullName>
    </submittedName>
</protein>
<comment type="caution">
    <text evidence="2">The sequence shown here is derived from an EMBL/GenBank/DDBJ whole genome shotgun (WGS) entry which is preliminary data.</text>
</comment>
<keyword evidence="3" id="KW-1185">Reference proteome</keyword>
<feature type="transmembrane region" description="Helical" evidence="1">
    <location>
        <begin position="7"/>
        <end position="27"/>
    </location>
</feature>
<organism evidence="2 3">
    <name type="scientific">Paenisporosarcina macmurdoensis</name>
    <dbReference type="NCBI Taxonomy" id="212659"/>
    <lineage>
        <taxon>Bacteria</taxon>
        <taxon>Bacillati</taxon>
        <taxon>Bacillota</taxon>
        <taxon>Bacilli</taxon>
        <taxon>Bacillales</taxon>
        <taxon>Caryophanaceae</taxon>
        <taxon>Paenisporosarcina</taxon>
    </lineage>
</organism>
<accession>A0ABW1L9Y8</accession>
<feature type="transmembrane region" description="Helical" evidence="1">
    <location>
        <begin position="33"/>
        <end position="52"/>
    </location>
</feature>
<proteinExistence type="predicted"/>
<dbReference type="RefSeq" id="WP_377734783.1">
    <property type="nucleotide sequence ID" value="NZ_JBHSRI010000022.1"/>
</dbReference>
<sequence length="61" mass="6724">MSRNEFGYTIGGIGLGILLASVIYPLGYLESKSVFSLMSIIGSSFIFISLFIRKSKKEQTN</sequence>
<dbReference type="EMBL" id="JBHSRI010000022">
    <property type="protein sequence ID" value="MFC6040365.1"/>
    <property type="molecule type" value="Genomic_DNA"/>
</dbReference>
<gene>
    <name evidence="2" type="ORF">ACFPYN_13130</name>
</gene>
<name>A0ABW1L9Y8_9BACL</name>